<dbReference type="Proteomes" id="UP000199400">
    <property type="component" value="Unassembled WGS sequence"/>
</dbReference>
<dbReference type="Pfam" id="PF00440">
    <property type="entry name" value="TetR_N"/>
    <property type="match status" value="1"/>
</dbReference>
<evidence type="ECO:0000256" key="4">
    <source>
        <dbReference type="ARBA" id="ARBA00023163"/>
    </source>
</evidence>
<evidence type="ECO:0000259" key="6">
    <source>
        <dbReference type="PROSITE" id="PS50977"/>
    </source>
</evidence>
<evidence type="ECO:0000256" key="3">
    <source>
        <dbReference type="ARBA" id="ARBA00023125"/>
    </source>
</evidence>
<dbReference type="AlphaFoldDB" id="A0A1I2CTB8"/>
<accession>A0A1I2CTB8</accession>
<dbReference type="SUPFAM" id="SSF48498">
    <property type="entry name" value="Tetracyclin repressor-like, C-terminal domain"/>
    <property type="match status" value="1"/>
</dbReference>
<dbReference type="Gene3D" id="1.10.357.10">
    <property type="entry name" value="Tetracycline Repressor, domain 2"/>
    <property type="match status" value="1"/>
</dbReference>
<protein>
    <submittedName>
        <fullName evidence="7">Transcriptional regulator, TetR family</fullName>
    </submittedName>
</protein>
<dbReference type="RefSeq" id="WP_096326865.1">
    <property type="nucleotide sequence ID" value="NZ_FOMX01000018.1"/>
</dbReference>
<gene>
    <name evidence="7" type="ORF">SAMN02745121_05245</name>
</gene>
<dbReference type="OrthoDB" id="9798857at2"/>
<keyword evidence="2" id="KW-0805">Transcription regulation</keyword>
<evidence type="ECO:0000256" key="5">
    <source>
        <dbReference type="PROSITE-ProRule" id="PRU00335"/>
    </source>
</evidence>
<evidence type="ECO:0000313" key="7">
    <source>
        <dbReference type="EMBL" id="SFE71561.1"/>
    </source>
</evidence>
<dbReference type="InterPro" id="IPR001647">
    <property type="entry name" value="HTH_TetR"/>
</dbReference>
<dbReference type="GO" id="GO:0000976">
    <property type="term" value="F:transcription cis-regulatory region binding"/>
    <property type="evidence" value="ECO:0007669"/>
    <property type="project" value="TreeGrafter"/>
</dbReference>
<keyword evidence="8" id="KW-1185">Reference proteome</keyword>
<dbReference type="PRINTS" id="PR00455">
    <property type="entry name" value="HTHTETR"/>
</dbReference>
<reference evidence="8" key="1">
    <citation type="submission" date="2016-10" db="EMBL/GenBank/DDBJ databases">
        <authorList>
            <person name="Varghese N."/>
            <person name="Submissions S."/>
        </authorList>
    </citation>
    <scope>NUCLEOTIDE SEQUENCE [LARGE SCALE GENOMIC DNA]</scope>
    <source>
        <strain evidence="8">ATCC 25963</strain>
    </source>
</reference>
<dbReference type="InterPro" id="IPR009057">
    <property type="entry name" value="Homeodomain-like_sf"/>
</dbReference>
<keyword evidence="3 5" id="KW-0238">DNA-binding</keyword>
<keyword evidence="1" id="KW-0678">Repressor</keyword>
<dbReference type="GO" id="GO:0003700">
    <property type="term" value="F:DNA-binding transcription factor activity"/>
    <property type="evidence" value="ECO:0007669"/>
    <property type="project" value="TreeGrafter"/>
</dbReference>
<keyword evidence="4" id="KW-0804">Transcription</keyword>
<dbReference type="SUPFAM" id="SSF46689">
    <property type="entry name" value="Homeodomain-like"/>
    <property type="match status" value="1"/>
</dbReference>
<organism evidence="7 8">
    <name type="scientific">Nannocystis exedens</name>
    <dbReference type="NCBI Taxonomy" id="54"/>
    <lineage>
        <taxon>Bacteria</taxon>
        <taxon>Pseudomonadati</taxon>
        <taxon>Myxococcota</taxon>
        <taxon>Polyangia</taxon>
        <taxon>Nannocystales</taxon>
        <taxon>Nannocystaceae</taxon>
        <taxon>Nannocystis</taxon>
    </lineage>
</organism>
<dbReference type="PANTHER" id="PTHR30055">
    <property type="entry name" value="HTH-TYPE TRANSCRIPTIONAL REGULATOR RUTR"/>
    <property type="match status" value="1"/>
</dbReference>
<evidence type="ECO:0000256" key="2">
    <source>
        <dbReference type="ARBA" id="ARBA00023015"/>
    </source>
</evidence>
<evidence type="ECO:0000313" key="8">
    <source>
        <dbReference type="Proteomes" id="UP000199400"/>
    </source>
</evidence>
<dbReference type="PROSITE" id="PS50977">
    <property type="entry name" value="HTH_TETR_2"/>
    <property type="match status" value="1"/>
</dbReference>
<dbReference type="InterPro" id="IPR036271">
    <property type="entry name" value="Tet_transcr_reg_TetR-rel_C_sf"/>
</dbReference>
<feature type="domain" description="HTH tetR-type" evidence="6">
    <location>
        <begin position="10"/>
        <end position="70"/>
    </location>
</feature>
<dbReference type="InterPro" id="IPR050109">
    <property type="entry name" value="HTH-type_TetR-like_transc_reg"/>
</dbReference>
<dbReference type="InterPro" id="IPR039538">
    <property type="entry name" value="BetI_C"/>
</dbReference>
<feature type="DNA-binding region" description="H-T-H motif" evidence="5">
    <location>
        <begin position="33"/>
        <end position="52"/>
    </location>
</feature>
<dbReference type="PANTHER" id="PTHR30055:SF226">
    <property type="entry name" value="HTH-TYPE TRANSCRIPTIONAL REGULATOR PKSA"/>
    <property type="match status" value="1"/>
</dbReference>
<dbReference type="Pfam" id="PF13977">
    <property type="entry name" value="TetR_C_6"/>
    <property type="match status" value="1"/>
</dbReference>
<name>A0A1I2CTB8_9BACT</name>
<sequence>MPRVSPEHTAARRRLILEAARAVFARKGTRAATIEDICAEAGISAGGIYTHFPSKAAIREALHAEARAANRRFPEAIRAAPDPLAAMRDMAGAMFGLLDAPELQADHRMSLQMHADAVTDPELAASYAEVHVDMVQAIRGILDEAVAGGRLPATLDTEYLAWTLVALYQGARVQKLLVPSLDTARLGQMVRVLLAGVLGG</sequence>
<proteinExistence type="predicted"/>
<evidence type="ECO:0000256" key="1">
    <source>
        <dbReference type="ARBA" id="ARBA00022491"/>
    </source>
</evidence>
<dbReference type="EMBL" id="FOMX01000018">
    <property type="protein sequence ID" value="SFE71561.1"/>
    <property type="molecule type" value="Genomic_DNA"/>
</dbReference>
<dbReference type="STRING" id="54.SAMN02745121_05245"/>